<dbReference type="GO" id="GO:0015031">
    <property type="term" value="P:protein transport"/>
    <property type="evidence" value="ECO:0007669"/>
    <property type="project" value="UniProtKB-KW"/>
</dbReference>
<dbReference type="GO" id="GO:0098797">
    <property type="term" value="C:plasma membrane protein complex"/>
    <property type="evidence" value="ECO:0007669"/>
    <property type="project" value="TreeGrafter"/>
</dbReference>
<dbReference type="GO" id="GO:0031992">
    <property type="term" value="F:energy transducer activity"/>
    <property type="evidence" value="ECO:0007669"/>
    <property type="project" value="TreeGrafter"/>
</dbReference>
<dbReference type="AlphaFoldDB" id="I4AGK8"/>
<dbReference type="EMBL" id="CP003345">
    <property type="protein sequence ID" value="AFM03093.1"/>
    <property type="molecule type" value="Genomic_DNA"/>
</dbReference>
<organism evidence="12 13">
    <name type="scientific">Bernardetia litoralis (strain ATCC 23117 / DSM 6794 / NBRC 15988 / NCIMB 1366 / Fx l1 / Sio-4)</name>
    <name type="common">Flexibacter litoralis</name>
    <dbReference type="NCBI Taxonomy" id="880071"/>
    <lineage>
        <taxon>Bacteria</taxon>
        <taxon>Pseudomonadati</taxon>
        <taxon>Bacteroidota</taxon>
        <taxon>Cytophagia</taxon>
        <taxon>Cytophagales</taxon>
        <taxon>Bernardetiaceae</taxon>
        <taxon>Bernardetia</taxon>
    </lineage>
</organism>
<evidence type="ECO:0000256" key="9">
    <source>
        <dbReference type="ARBA" id="ARBA00023136"/>
    </source>
</evidence>
<dbReference type="eggNOG" id="COG0810">
    <property type="taxonomic scope" value="Bacteria"/>
</dbReference>
<evidence type="ECO:0000256" key="2">
    <source>
        <dbReference type="ARBA" id="ARBA00006555"/>
    </source>
</evidence>
<keyword evidence="8 10" id="KW-1133">Transmembrane helix</keyword>
<evidence type="ECO:0000256" key="4">
    <source>
        <dbReference type="ARBA" id="ARBA00022475"/>
    </source>
</evidence>
<dbReference type="PANTHER" id="PTHR33446">
    <property type="entry name" value="PROTEIN TONB-RELATED"/>
    <property type="match status" value="1"/>
</dbReference>
<dbReference type="PANTHER" id="PTHR33446:SF2">
    <property type="entry name" value="PROTEIN TONB"/>
    <property type="match status" value="1"/>
</dbReference>
<dbReference type="KEGG" id="fli:Fleli_0629"/>
<accession>I4AGK8</accession>
<dbReference type="Proteomes" id="UP000006054">
    <property type="component" value="Chromosome"/>
</dbReference>
<evidence type="ECO:0000256" key="8">
    <source>
        <dbReference type="ARBA" id="ARBA00022989"/>
    </source>
</evidence>
<keyword evidence="3" id="KW-0813">Transport</keyword>
<keyword evidence="5" id="KW-0997">Cell inner membrane</keyword>
<dbReference type="InterPro" id="IPR051045">
    <property type="entry name" value="TonB-dependent_transducer"/>
</dbReference>
<feature type="transmembrane region" description="Helical" evidence="10">
    <location>
        <begin position="6"/>
        <end position="23"/>
    </location>
</feature>
<evidence type="ECO:0000313" key="12">
    <source>
        <dbReference type="EMBL" id="AFM03093.1"/>
    </source>
</evidence>
<dbReference type="HOGENOM" id="CLU_926697_0_0_10"/>
<evidence type="ECO:0000256" key="7">
    <source>
        <dbReference type="ARBA" id="ARBA00022927"/>
    </source>
</evidence>
<dbReference type="NCBIfam" id="TIGR01352">
    <property type="entry name" value="tonB_Cterm"/>
    <property type="match status" value="2"/>
</dbReference>
<keyword evidence="9 10" id="KW-0472">Membrane</keyword>
<dbReference type="InterPro" id="IPR006260">
    <property type="entry name" value="TonB/TolA_C"/>
</dbReference>
<evidence type="ECO:0000256" key="6">
    <source>
        <dbReference type="ARBA" id="ARBA00022692"/>
    </source>
</evidence>
<dbReference type="PROSITE" id="PS52015">
    <property type="entry name" value="TONB_CTD"/>
    <property type="match status" value="2"/>
</dbReference>
<evidence type="ECO:0000256" key="1">
    <source>
        <dbReference type="ARBA" id="ARBA00004383"/>
    </source>
</evidence>
<proteinExistence type="inferred from homology"/>
<keyword evidence="13" id="KW-1185">Reference proteome</keyword>
<evidence type="ECO:0000259" key="11">
    <source>
        <dbReference type="PROSITE" id="PS52015"/>
    </source>
</evidence>
<sequence length="300" mass="33737">MNSFNLNFIIASCIVTFFGIGVLKSPPFLPNLSLKSSHHLVLSDSSKSDSSKKDSTNLPQLIEVGNTKSQVIETELKPQNELETFAKDSIFLITDKPVEYIEGNMDLFYKFIASNINYPIEARKKKQQEKVYVRFVINKNGSVSKAESVRGEHELLKQEAERVVSLTKWIPAQIKGQNVHSLMTIPITFKLETPQPKKQILDEVPVFEGGLDELYSYISQNLKYPKSAKRSGAQGRVIIAFNIEKDGNFSDFEIIQSVSPDCDAEAIRVLKQTAPWIPAQQNGKAVKTRISMPIVFKLDN</sequence>
<name>I4AGK8_BERLS</name>
<evidence type="ECO:0000256" key="3">
    <source>
        <dbReference type="ARBA" id="ARBA00022448"/>
    </source>
</evidence>
<dbReference type="Gene3D" id="3.30.1150.10">
    <property type="match status" value="2"/>
</dbReference>
<gene>
    <name evidence="12" type="ordered locus">Fleli_0629</name>
</gene>
<keyword evidence="6 10" id="KW-0812">Transmembrane</keyword>
<protein>
    <submittedName>
        <fullName evidence="12">TonB family protein</fullName>
    </submittedName>
</protein>
<dbReference type="InterPro" id="IPR037682">
    <property type="entry name" value="TonB_C"/>
</dbReference>
<dbReference type="SUPFAM" id="SSF74653">
    <property type="entry name" value="TolA/TonB C-terminal domain"/>
    <property type="match status" value="2"/>
</dbReference>
<reference evidence="13" key="1">
    <citation type="submission" date="2012-06" db="EMBL/GenBank/DDBJ databases">
        <title>The complete genome of Flexibacter litoralis DSM 6794.</title>
        <authorList>
            <person name="Lucas S."/>
            <person name="Copeland A."/>
            <person name="Lapidus A."/>
            <person name="Glavina del Rio T."/>
            <person name="Dalin E."/>
            <person name="Tice H."/>
            <person name="Bruce D."/>
            <person name="Goodwin L."/>
            <person name="Pitluck S."/>
            <person name="Peters L."/>
            <person name="Ovchinnikova G."/>
            <person name="Lu M."/>
            <person name="Kyrpides N."/>
            <person name="Mavromatis K."/>
            <person name="Ivanova N."/>
            <person name="Brettin T."/>
            <person name="Detter J.C."/>
            <person name="Han C."/>
            <person name="Larimer F."/>
            <person name="Land M."/>
            <person name="Hauser L."/>
            <person name="Markowitz V."/>
            <person name="Cheng J.-F."/>
            <person name="Hugenholtz P."/>
            <person name="Woyke T."/>
            <person name="Wu D."/>
            <person name="Spring S."/>
            <person name="Lang E."/>
            <person name="Kopitz M."/>
            <person name="Brambilla E."/>
            <person name="Klenk H.-P."/>
            <person name="Eisen J.A."/>
        </authorList>
    </citation>
    <scope>NUCLEOTIDE SEQUENCE [LARGE SCALE GENOMIC DNA]</scope>
    <source>
        <strain evidence="13">ATCC 23117 / DSM 6794 / NBRC 15988 / NCIMB 1366 / Sio-4</strain>
    </source>
</reference>
<keyword evidence="4" id="KW-1003">Cell membrane</keyword>
<keyword evidence="7" id="KW-0653">Protein transport</keyword>
<feature type="domain" description="TonB C-terminal" evidence="11">
    <location>
        <begin position="103"/>
        <end position="198"/>
    </location>
</feature>
<dbReference type="Pfam" id="PF03544">
    <property type="entry name" value="TonB_C"/>
    <property type="match status" value="2"/>
</dbReference>
<evidence type="ECO:0000256" key="10">
    <source>
        <dbReference type="SAM" id="Phobius"/>
    </source>
</evidence>
<dbReference type="RefSeq" id="WP_014796552.1">
    <property type="nucleotide sequence ID" value="NC_018018.1"/>
</dbReference>
<evidence type="ECO:0000313" key="13">
    <source>
        <dbReference type="Proteomes" id="UP000006054"/>
    </source>
</evidence>
<dbReference type="STRING" id="880071.Fleli_0629"/>
<dbReference type="GO" id="GO:0055085">
    <property type="term" value="P:transmembrane transport"/>
    <property type="evidence" value="ECO:0007669"/>
    <property type="project" value="InterPro"/>
</dbReference>
<dbReference type="OrthoDB" id="1039448at2"/>
<feature type="domain" description="TonB C-terminal" evidence="11">
    <location>
        <begin position="209"/>
        <end position="300"/>
    </location>
</feature>
<comment type="subcellular location">
    <subcellularLocation>
        <location evidence="1">Cell inner membrane</location>
        <topology evidence="1">Single-pass membrane protein</topology>
        <orientation evidence="1">Periplasmic side</orientation>
    </subcellularLocation>
</comment>
<evidence type="ECO:0000256" key="5">
    <source>
        <dbReference type="ARBA" id="ARBA00022519"/>
    </source>
</evidence>
<comment type="similarity">
    <text evidence="2">Belongs to the TonB family.</text>
</comment>